<feature type="region of interest" description="Disordered" evidence="1">
    <location>
        <begin position="122"/>
        <end position="206"/>
    </location>
</feature>
<accession>A0A399JC35</accession>
<dbReference type="RefSeq" id="WP_119424363.1">
    <property type="nucleotide sequence ID" value="NZ_QQXK01000010.1"/>
</dbReference>
<gene>
    <name evidence="2" type="ORF">DWB68_06680</name>
</gene>
<protein>
    <submittedName>
        <fullName evidence="2">DivIVA domain-containing protein</fullName>
    </submittedName>
</protein>
<dbReference type="EMBL" id="QQXK01000010">
    <property type="protein sequence ID" value="RII42620.1"/>
    <property type="molecule type" value="Genomic_DNA"/>
</dbReference>
<comment type="caution">
    <text evidence="2">The sequence shown here is derived from an EMBL/GenBank/DDBJ whole genome shotgun (WGS) entry which is preliminary data.</text>
</comment>
<name>A0A399JC35_9MICC</name>
<dbReference type="Proteomes" id="UP000265419">
    <property type="component" value="Unassembled WGS sequence"/>
</dbReference>
<keyword evidence="3" id="KW-1185">Reference proteome</keyword>
<evidence type="ECO:0000256" key="1">
    <source>
        <dbReference type="SAM" id="MobiDB-lite"/>
    </source>
</evidence>
<feature type="compositionally biased region" description="Low complexity" evidence="1">
    <location>
        <begin position="122"/>
        <end position="132"/>
    </location>
</feature>
<proteinExistence type="predicted"/>
<feature type="compositionally biased region" description="Low complexity" evidence="1">
    <location>
        <begin position="164"/>
        <end position="177"/>
    </location>
</feature>
<dbReference type="AlphaFoldDB" id="A0A399JC35"/>
<organism evidence="2 3">
    <name type="scientific">Galactobacter valiniphilus</name>
    <dbReference type="NCBI Taxonomy" id="2676122"/>
    <lineage>
        <taxon>Bacteria</taxon>
        <taxon>Bacillati</taxon>
        <taxon>Actinomycetota</taxon>
        <taxon>Actinomycetes</taxon>
        <taxon>Micrococcales</taxon>
        <taxon>Micrococcaceae</taxon>
        <taxon>Galactobacter</taxon>
    </lineage>
</organism>
<reference evidence="2 3" key="1">
    <citation type="submission" date="2018-07" db="EMBL/GenBank/DDBJ databases">
        <title>Arthrobacter sp. nov., isolated from raw cow's milk with high bacterial count.</title>
        <authorList>
            <person name="Hahne J."/>
            <person name="Isele D."/>
            <person name="Lipski A."/>
        </authorList>
    </citation>
    <scope>NUCLEOTIDE SEQUENCE [LARGE SCALE GENOMIC DNA]</scope>
    <source>
        <strain evidence="2 3">JZ R-35</strain>
    </source>
</reference>
<evidence type="ECO:0000313" key="3">
    <source>
        <dbReference type="Proteomes" id="UP000265419"/>
    </source>
</evidence>
<evidence type="ECO:0000313" key="2">
    <source>
        <dbReference type="EMBL" id="RII42620.1"/>
    </source>
</evidence>
<sequence length="206" mass="21521">MQYLILFLAIALLGVALVVGFRPRPAPARRAENGASMLGLYEPDPVLPPVLLPERPRGADIDGLRLSPALRGYRCEQVDGVLDALAGEIERLHGELDALTAPREPSAAVSAELLHAWGPQDAEGAVGAAEPEAVAEELAAEEPSGSVERADSLEVEAPVEPVTESVEGPASAAAGASEPPPGDPANAPKRDEEGPFEEQSQTFRSL</sequence>